<organism evidence="2 3">
    <name type="scientific">Acorus gramineus</name>
    <name type="common">Dwarf sweet flag</name>
    <dbReference type="NCBI Taxonomy" id="55184"/>
    <lineage>
        <taxon>Eukaryota</taxon>
        <taxon>Viridiplantae</taxon>
        <taxon>Streptophyta</taxon>
        <taxon>Embryophyta</taxon>
        <taxon>Tracheophyta</taxon>
        <taxon>Spermatophyta</taxon>
        <taxon>Magnoliopsida</taxon>
        <taxon>Liliopsida</taxon>
        <taxon>Acoraceae</taxon>
        <taxon>Acorus</taxon>
    </lineage>
</organism>
<keyword evidence="3" id="KW-1185">Reference proteome</keyword>
<dbReference type="PANTHER" id="PTHR47723:SF19">
    <property type="entry name" value="POLYNUCLEOTIDYL TRANSFERASE, RIBONUCLEASE H-LIKE SUPERFAMILY PROTEIN"/>
    <property type="match status" value="1"/>
</dbReference>
<protein>
    <recommendedName>
        <fullName evidence="1">RNase H type-1 domain-containing protein</fullName>
    </recommendedName>
</protein>
<reference evidence="2" key="2">
    <citation type="submission" date="2023-06" db="EMBL/GenBank/DDBJ databases">
        <authorList>
            <person name="Ma L."/>
            <person name="Liu K.-W."/>
            <person name="Li Z."/>
            <person name="Hsiao Y.-Y."/>
            <person name="Qi Y."/>
            <person name="Fu T."/>
            <person name="Tang G."/>
            <person name="Zhang D."/>
            <person name="Sun W.-H."/>
            <person name="Liu D.-K."/>
            <person name="Li Y."/>
            <person name="Chen G.-Z."/>
            <person name="Liu X.-D."/>
            <person name="Liao X.-Y."/>
            <person name="Jiang Y.-T."/>
            <person name="Yu X."/>
            <person name="Hao Y."/>
            <person name="Huang J."/>
            <person name="Zhao X.-W."/>
            <person name="Ke S."/>
            <person name="Chen Y.-Y."/>
            <person name="Wu W.-L."/>
            <person name="Hsu J.-L."/>
            <person name="Lin Y.-F."/>
            <person name="Huang M.-D."/>
            <person name="Li C.-Y."/>
            <person name="Huang L."/>
            <person name="Wang Z.-W."/>
            <person name="Zhao X."/>
            <person name="Zhong W.-Y."/>
            <person name="Peng D.-H."/>
            <person name="Ahmad S."/>
            <person name="Lan S."/>
            <person name="Zhang J.-S."/>
            <person name="Tsai W.-C."/>
            <person name="Van De Peer Y."/>
            <person name="Liu Z.-J."/>
        </authorList>
    </citation>
    <scope>NUCLEOTIDE SEQUENCE</scope>
    <source>
        <strain evidence="2">SCP</strain>
        <tissue evidence="2">Leaves</tissue>
    </source>
</reference>
<dbReference type="GO" id="GO:0004523">
    <property type="term" value="F:RNA-DNA hybrid ribonuclease activity"/>
    <property type="evidence" value="ECO:0007669"/>
    <property type="project" value="InterPro"/>
</dbReference>
<dbReference type="GO" id="GO:0003676">
    <property type="term" value="F:nucleic acid binding"/>
    <property type="evidence" value="ECO:0007669"/>
    <property type="project" value="InterPro"/>
</dbReference>
<reference evidence="2" key="1">
    <citation type="journal article" date="2023" name="Nat. Commun.">
        <title>Diploid and tetraploid genomes of Acorus and the evolution of monocots.</title>
        <authorList>
            <person name="Ma L."/>
            <person name="Liu K.W."/>
            <person name="Li Z."/>
            <person name="Hsiao Y.Y."/>
            <person name="Qi Y."/>
            <person name="Fu T."/>
            <person name="Tang G.D."/>
            <person name="Zhang D."/>
            <person name="Sun W.H."/>
            <person name="Liu D.K."/>
            <person name="Li Y."/>
            <person name="Chen G.Z."/>
            <person name="Liu X.D."/>
            <person name="Liao X.Y."/>
            <person name="Jiang Y.T."/>
            <person name="Yu X."/>
            <person name="Hao Y."/>
            <person name="Huang J."/>
            <person name="Zhao X.W."/>
            <person name="Ke S."/>
            <person name="Chen Y.Y."/>
            <person name="Wu W.L."/>
            <person name="Hsu J.L."/>
            <person name="Lin Y.F."/>
            <person name="Huang M.D."/>
            <person name="Li C.Y."/>
            <person name="Huang L."/>
            <person name="Wang Z.W."/>
            <person name="Zhao X."/>
            <person name="Zhong W.Y."/>
            <person name="Peng D.H."/>
            <person name="Ahmad S."/>
            <person name="Lan S."/>
            <person name="Zhang J.S."/>
            <person name="Tsai W.C."/>
            <person name="Van de Peer Y."/>
            <person name="Liu Z.J."/>
        </authorList>
    </citation>
    <scope>NUCLEOTIDE SEQUENCE</scope>
    <source>
        <strain evidence="2">SCP</strain>
    </source>
</reference>
<dbReference type="PANTHER" id="PTHR47723">
    <property type="entry name" value="OS05G0353850 PROTEIN"/>
    <property type="match status" value="1"/>
</dbReference>
<dbReference type="InterPro" id="IPR044730">
    <property type="entry name" value="RNase_H-like_dom_plant"/>
</dbReference>
<dbReference type="InterPro" id="IPR002156">
    <property type="entry name" value="RNaseH_domain"/>
</dbReference>
<dbReference type="CDD" id="cd06222">
    <property type="entry name" value="RNase_H_like"/>
    <property type="match status" value="1"/>
</dbReference>
<dbReference type="AlphaFoldDB" id="A0AAV8ZY61"/>
<dbReference type="InterPro" id="IPR012337">
    <property type="entry name" value="RNaseH-like_sf"/>
</dbReference>
<dbReference type="SUPFAM" id="SSF53098">
    <property type="entry name" value="Ribonuclease H-like"/>
    <property type="match status" value="1"/>
</dbReference>
<dbReference type="Pfam" id="PF13456">
    <property type="entry name" value="RVT_3"/>
    <property type="match status" value="1"/>
</dbReference>
<dbReference type="InterPro" id="IPR053151">
    <property type="entry name" value="RNase_H-like"/>
</dbReference>
<evidence type="ECO:0000313" key="2">
    <source>
        <dbReference type="EMBL" id="KAK1257523.1"/>
    </source>
</evidence>
<comment type="caution">
    <text evidence="2">The sequence shown here is derived from an EMBL/GenBank/DDBJ whole genome shotgun (WGS) entry which is preliminary data.</text>
</comment>
<dbReference type="InterPro" id="IPR036397">
    <property type="entry name" value="RNaseH_sf"/>
</dbReference>
<evidence type="ECO:0000259" key="1">
    <source>
        <dbReference type="Pfam" id="PF13456"/>
    </source>
</evidence>
<feature type="domain" description="RNase H type-1" evidence="1">
    <location>
        <begin position="32"/>
        <end position="149"/>
    </location>
</feature>
<sequence>MSTIFGMHFIEKSTSIQEVRWLLPSPSWLKANSDGSVSDDRFGYGALIRDHHGDCFEALSARTRASSINLLELKGVVAGIKLSIAHGASKVWSESDSITAIAWSQGRGSIPWYSFRDLRELHNPVGQLQLWKISHVFREGNSAADYLAAAQSEIGVTRIRSEQFNDEFLEHLSDIKFVMEALKSLLLLSYSL</sequence>
<dbReference type="Gene3D" id="3.30.420.10">
    <property type="entry name" value="Ribonuclease H-like superfamily/Ribonuclease H"/>
    <property type="match status" value="1"/>
</dbReference>
<evidence type="ECO:0000313" key="3">
    <source>
        <dbReference type="Proteomes" id="UP001179952"/>
    </source>
</evidence>
<dbReference type="Proteomes" id="UP001179952">
    <property type="component" value="Unassembled WGS sequence"/>
</dbReference>
<proteinExistence type="predicted"/>
<dbReference type="EMBL" id="JAUJYN010000041">
    <property type="protein sequence ID" value="KAK1257523.1"/>
    <property type="molecule type" value="Genomic_DNA"/>
</dbReference>
<accession>A0AAV8ZY61</accession>
<gene>
    <name evidence="2" type="ORF">QJS04_geneDACA023796</name>
</gene>
<name>A0AAV8ZY61_ACOGR</name>